<dbReference type="AlphaFoldDB" id="R8QKC0"/>
<sequence length="47" mass="5264">MKGYIIDNILINTYKEMNNKVKLPSVDDHAVSEHDGKKKGVEYAGLS</sequence>
<reference evidence="2 3" key="1">
    <citation type="submission" date="2012-12" db="EMBL/GenBank/DDBJ databases">
        <title>The Genome Sequence of Bacillus cereus VD118.</title>
        <authorList>
            <consortium name="The Broad Institute Genome Sequencing Platform"/>
            <consortium name="The Broad Institute Genome Sequencing Center for Infectious Disease"/>
            <person name="Feldgarden M."/>
            <person name="Van der Auwera G.A."/>
            <person name="Mahillon J."/>
            <person name="Duprez V."/>
            <person name="Timmery S."/>
            <person name="Mattelet C."/>
            <person name="Dierick K."/>
            <person name="Sun M."/>
            <person name="Yu Z."/>
            <person name="Zhu L."/>
            <person name="Hu X."/>
            <person name="Shank E.B."/>
            <person name="Swiecicka I."/>
            <person name="Hansen B.M."/>
            <person name="Andrup L."/>
            <person name="Walker B."/>
            <person name="Young S.K."/>
            <person name="Zeng Q."/>
            <person name="Gargeya S."/>
            <person name="Fitzgerald M."/>
            <person name="Haas B."/>
            <person name="Abouelleil A."/>
            <person name="Alvarado L."/>
            <person name="Arachchi H.M."/>
            <person name="Berlin A.M."/>
            <person name="Chapman S.B."/>
            <person name="Dewar J."/>
            <person name="Goldberg J."/>
            <person name="Griggs A."/>
            <person name="Gujja S."/>
            <person name="Hansen M."/>
            <person name="Howarth C."/>
            <person name="Imamovic A."/>
            <person name="Larimer J."/>
            <person name="McCowan C."/>
            <person name="Murphy C."/>
            <person name="Neiman D."/>
            <person name="Pearson M."/>
            <person name="Priest M."/>
            <person name="Roberts A."/>
            <person name="Saif S."/>
            <person name="Shea T."/>
            <person name="Sisk P."/>
            <person name="Sykes S."/>
            <person name="Wortman J."/>
            <person name="Nusbaum C."/>
            <person name="Birren B."/>
        </authorList>
    </citation>
    <scope>NUCLEOTIDE SEQUENCE [LARGE SCALE GENOMIC DNA]</scope>
    <source>
        <strain evidence="2 3">VD118</strain>
    </source>
</reference>
<evidence type="ECO:0000313" key="3">
    <source>
        <dbReference type="Proteomes" id="UP000014019"/>
    </source>
</evidence>
<dbReference type="EMBL" id="AHEZ01000041">
    <property type="protein sequence ID" value="EOP71264.1"/>
    <property type="molecule type" value="Genomic_DNA"/>
</dbReference>
<dbReference type="PATRIC" id="fig|1053231.3.peg.1853"/>
<accession>R8QKC0</accession>
<protein>
    <submittedName>
        <fullName evidence="2">Uncharacterized protein</fullName>
    </submittedName>
</protein>
<proteinExistence type="predicted"/>
<comment type="caution">
    <text evidence="2">The sequence shown here is derived from an EMBL/GenBank/DDBJ whole genome shotgun (WGS) entry which is preliminary data.</text>
</comment>
<name>R8QKC0_BACCE</name>
<feature type="compositionally biased region" description="Basic and acidic residues" evidence="1">
    <location>
        <begin position="28"/>
        <end position="41"/>
    </location>
</feature>
<evidence type="ECO:0000313" key="2">
    <source>
        <dbReference type="EMBL" id="EOP71264.1"/>
    </source>
</evidence>
<organism evidence="2 3">
    <name type="scientific">Bacillus cereus VD118</name>
    <dbReference type="NCBI Taxonomy" id="1053231"/>
    <lineage>
        <taxon>Bacteria</taxon>
        <taxon>Bacillati</taxon>
        <taxon>Bacillota</taxon>
        <taxon>Bacilli</taxon>
        <taxon>Bacillales</taxon>
        <taxon>Bacillaceae</taxon>
        <taxon>Bacillus</taxon>
        <taxon>Bacillus cereus group</taxon>
    </lineage>
</organism>
<dbReference type="HOGENOM" id="CLU_3164292_0_0_9"/>
<evidence type="ECO:0000256" key="1">
    <source>
        <dbReference type="SAM" id="MobiDB-lite"/>
    </source>
</evidence>
<dbReference type="Proteomes" id="UP000014019">
    <property type="component" value="Unassembled WGS sequence"/>
</dbReference>
<dbReference type="RefSeq" id="WP_016104389.1">
    <property type="nucleotide sequence ID" value="NZ_KB976798.1"/>
</dbReference>
<gene>
    <name evidence="2" type="ORF">IIQ_00645</name>
</gene>
<feature type="region of interest" description="Disordered" evidence="1">
    <location>
        <begin position="28"/>
        <end position="47"/>
    </location>
</feature>